<name>A0AAV4GKT3_9GAST</name>
<feature type="domain" description="Reverse transcriptase" evidence="1">
    <location>
        <begin position="23"/>
        <end position="166"/>
    </location>
</feature>
<dbReference type="InterPro" id="IPR000477">
    <property type="entry name" value="RT_dom"/>
</dbReference>
<protein>
    <submittedName>
        <fullName evidence="2">Polyprotein</fullName>
    </submittedName>
</protein>
<organism evidence="2 3">
    <name type="scientific">Elysia marginata</name>
    <dbReference type="NCBI Taxonomy" id="1093978"/>
    <lineage>
        <taxon>Eukaryota</taxon>
        <taxon>Metazoa</taxon>
        <taxon>Spiralia</taxon>
        <taxon>Lophotrochozoa</taxon>
        <taxon>Mollusca</taxon>
        <taxon>Gastropoda</taxon>
        <taxon>Heterobranchia</taxon>
        <taxon>Euthyneura</taxon>
        <taxon>Panpulmonata</taxon>
        <taxon>Sacoglossa</taxon>
        <taxon>Placobranchoidea</taxon>
        <taxon>Plakobranchidae</taxon>
        <taxon>Elysia</taxon>
    </lineage>
</organism>
<dbReference type="InterPro" id="IPR050951">
    <property type="entry name" value="Retrovirus_Pol_polyprotein"/>
</dbReference>
<accession>A0AAV4GKT3</accession>
<dbReference type="SUPFAM" id="SSF56672">
    <property type="entry name" value="DNA/RNA polymerases"/>
    <property type="match status" value="1"/>
</dbReference>
<dbReference type="Gene3D" id="3.30.70.270">
    <property type="match status" value="1"/>
</dbReference>
<dbReference type="Pfam" id="PF00078">
    <property type="entry name" value="RVT_1"/>
    <property type="match status" value="1"/>
</dbReference>
<gene>
    <name evidence="2" type="ORF">ElyMa_002447000</name>
</gene>
<keyword evidence="3" id="KW-1185">Reference proteome</keyword>
<evidence type="ECO:0000313" key="3">
    <source>
        <dbReference type="Proteomes" id="UP000762676"/>
    </source>
</evidence>
<evidence type="ECO:0000259" key="1">
    <source>
        <dbReference type="Pfam" id="PF00078"/>
    </source>
</evidence>
<dbReference type="Gene3D" id="3.10.10.10">
    <property type="entry name" value="HIV Type 1 Reverse Transcriptase, subunit A, domain 1"/>
    <property type="match status" value="1"/>
</dbReference>
<proteinExistence type="predicted"/>
<sequence length="167" mass="19134">MEQLGVIKKQEDYTDWASPLVVVEKPNKSLRICLDPRDLNKAIKGEKYIIPNPQEITAKLAGAKYFSKFGATSGFWQVKLDEESSKLCTMNTPFGLYSFQRCPFGISSAPEIFNKYMRTIFEGLDGIESFFDDVIVRGTTWQEIKDREKCLEVAKQNNLKFNKDKTV</sequence>
<dbReference type="InterPro" id="IPR043502">
    <property type="entry name" value="DNA/RNA_pol_sf"/>
</dbReference>
<dbReference type="EMBL" id="BMAT01005023">
    <property type="protein sequence ID" value="GFR85651.1"/>
    <property type="molecule type" value="Genomic_DNA"/>
</dbReference>
<comment type="caution">
    <text evidence="2">The sequence shown here is derived from an EMBL/GenBank/DDBJ whole genome shotgun (WGS) entry which is preliminary data.</text>
</comment>
<reference evidence="2 3" key="1">
    <citation type="journal article" date="2021" name="Elife">
        <title>Chloroplast acquisition without the gene transfer in kleptoplastic sea slugs, Plakobranchus ocellatus.</title>
        <authorList>
            <person name="Maeda T."/>
            <person name="Takahashi S."/>
            <person name="Yoshida T."/>
            <person name="Shimamura S."/>
            <person name="Takaki Y."/>
            <person name="Nagai Y."/>
            <person name="Toyoda A."/>
            <person name="Suzuki Y."/>
            <person name="Arimoto A."/>
            <person name="Ishii H."/>
            <person name="Satoh N."/>
            <person name="Nishiyama T."/>
            <person name="Hasebe M."/>
            <person name="Maruyama T."/>
            <person name="Minagawa J."/>
            <person name="Obokata J."/>
            <person name="Shigenobu S."/>
        </authorList>
    </citation>
    <scope>NUCLEOTIDE SEQUENCE [LARGE SCALE GENOMIC DNA]</scope>
</reference>
<dbReference type="PANTHER" id="PTHR37984">
    <property type="entry name" value="PROTEIN CBG26694"/>
    <property type="match status" value="1"/>
</dbReference>
<dbReference type="AlphaFoldDB" id="A0AAV4GKT3"/>
<evidence type="ECO:0000313" key="2">
    <source>
        <dbReference type="EMBL" id="GFR85651.1"/>
    </source>
</evidence>
<dbReference type="Proteomes" id="UP000762676">
    <property type="component" value="Unassembled WGS sequence"/>
</dbReference>
<dbReference type="CDD" id="cd01647">
    <property type="entry name" value="RT_LTR"/>
    <property type="match status" value="1"/>
</dbReference>
<dbReference type="InterPro" id="IPR043128">
    <property type="entry name" value="Rev_trsase/Diguanyl_cyclase"/>
</dbReference>
<dbReference type="PANTHER" id="PTHR37984:SF5">
    <property type="entry name" value="PROTEIN NYNRIN-LIKE"/>
    <property type="match status" value="1"/>
</dbReference>